<protein>
    <submittedName>
        <fullName evidence="1">Carboxymuconolactone decarboxylase family protein</fullName>
    </submittedName>
</protein>
<dbReference type="InterPro" id="IPR029032">
    <property type="entry name" value="AhpD-like"/>
</dbReference>
<sequence length="181" mass="19729">MTILTLHNIDTAPVASRSLLQSSVDKFGWIPNQSAYMAESPALLSSYQHAHSLFSTCSLSEEEKTIVWITIGMINNCSYTVQAHSWIAKSNSVNDQLLALLIESPNKLPERSHALYAFTKSVARANGVISKAAQADFLAAGYTHENMLDVILGVSQKTMSTLLNSIAGTSIEPQFLPSEKE</sequence>
<evidence type="ECO:0000313" key="1">
    <source>
        <dbReference type="EMBL" id="REL31309.1"/>
    </source>
</evidence>
<gene>
    <name evidence="1" type="ORF">DXX94_11630</name>
</gene>
<keyword evidence="2" id="KW-1185">Reference proteome</keyword>
<evidence type="ECO:0000313" key="2">
    <source>
        <dbReference type="Proteomes" id="UP000256899"/>
    </source>
</evidence>
<dbReference type="PANTHER" id="PTHR35446:SF3">
    <property type="entry name" value="CMD DOMAIN-CONTAINING PROTEIN"/>
    <property type="match status" value="1"/>
</dbReference>
<reference evidence="2" key="1">
    <citation type="submission" date="2018-08" db="EMBL/GenBank/DDBJ databases">
        <title>Thalassotalea euphylliae genome.</title>
        <authorList>
            <person name="Summers S."/>
            <person name="Rice S.A."/>
            <person name="Freckelton M.L."/>
            <person name="Nedved B.T."/>
            <person name="Hadfield M.G."/>
        </authorList>
    </citation>
    <scope>NUCLEOTIDE SEQUENCE [LARGE SCALE GENOMIC DNA]</scope>
    <source>
        <strain evidence="2">H3</strain>
    </source>
</reference>
<dbReference type="PANTHER" id="PTHR35446">
    <property type="entry name" value="SI:CH211-175M2.5"/>
    <property type="match status" value="1"/>
</dbReference>
<name>A0A3E0U3G3_9GAMM</name>
<dbReference type="RefSeq" id="WP_116016042.1">
    <property type="nucleotide sequence ID" value="NZ_QUOT01000001.1"/>
</dbReference>
<dbReference type="SUPFAM" id="SSF69118">
    <property type="entry name" value="AhpD-like"/>
    <property type="match status" value="1"/>
</dbReference>
<dbReference type="AlphaFoldDB" id="A0A3E0U3G3"/>
<dbReference type="Gene3D" id="1.20.1290.10">
    <property type="entry name" value="AhpD-like"/>
    <property type="match status" value="1"/>
</dbReference>
<accession>A0A3E0U3G3</accession>
<comment type="caution">
    <text evidence="1">The sequence shown here is derived from an EMBL/GenBank/DDBJ whole genome shotgun (WGS) entry which is preliminary data.</text>
</comment>
<dbReference type="Proteomes" id="UP000256899">
    <property type="component" value="Unassembled WGS sequence"/>
</dbReference>
<dbReference type="EMBL" id="QUOT01000001">
    <property type="protein sequence ID" value="REL31309.1"/>
    <property type="molecule type" value="Genomic_DNA"/>
</dbReference>
<organism evidence="1 2">
    <name type="scientific">Thalassotalea euphylliae</name>
    <dbReference type="NCBI Taxonomy" id="1655234"/>
    <lineage>
        <taxon>Bacteria</taxon>
        <taxon>Pseudomonadati</taxon>
        <taxon>Pseudomonadota</taxon>
        <taxon>Gammaproteobacteria</taxon>
        <taxon>Alteromonadales</taxon>
        <taxon>Colwelliaceae</taxon>
        <taxon>Thalassotalea</taxon>
    </lineage>
</organism>
<proteinExistence type="predicted"/>